<reference evidence="7 8" key="1">
    <citation type="submission" date="2016-10" db="EMBL/GenBank/DDBJ databases">
        <authorList>
            <person name="Varghese N."/>
            <person name="Submissions S."/>
        </authorList>
    </citation>
    <scope>NUCLEOTIDE SEQUENCE [LARGE SCALE GENOMIC DNA]</scope>
    <source>
        <strain evidence="7 8">DSM 16525</strain>
    </source>
</reference>
<dbReference type="OrthoDB" id="9800582at2"/>
<reference evidence="6 9" key="2">
    <citation type="submission" date="2019-07" db="EMBL/GenBank/DDBJ databases">
        <title>Whole genome shotgun sequence of Myxococcus fulvus NBRC 100333.</title>
        <authorList>
            <person name="Hosoyama A."/>
            <person name="Uohara A."/>
            <person name="Ohji S."/>
            <person name="Ichikawa N."/>
        </authorList>
    </citation>
    <scope>NUCLEOTIDE SEQUENCE [LARGE SCALE GENOMIC DNA]</scope>
    <source>
        <strain evidence="6 9">NBRC 100333</strain>
    </source>
</reference>
<dbReference type="Proteomes" id="UP000183760">
    <property type="component" value="Unassembled WGS sequence"/>
</dbReference>
<dbReference type="EC" id="2.3.1.286" evidence="1"/>
<evidence type="ECO:0000313" key="9">
    <source>
        <dbReference type="Proteomes" id="UP000321514"/>
    </source>
</evidence>
<evidence type="ECO:0000256" key="1">
    <source>
        <dbReference type="ARBA" id="ARBA00012928"/>
    </source>
</evidence>
<dbReference type="Proteomes" id="UP000321514">
    <property type="component" value="Unassembled WGS sequence"/>
</dbReference>
<dbReference type="Gene3D" id="3.30.1600.10">
    <property type="entry name" value="SIR2/SIRT2 'Small Domain"/>
    <property type="match status" value="1"/>
</dbReference>
<evidence type="ECO:0000313" key="6">
    <source>
        <dbReference type="EMBL" id="GEN12357.1"/>
    </source>
</evidence>
<dbReference type="PROSITE" id="PS50305">
    <property type="entry name" value="SIRTUIN"/>
    <property type="match status" value="1"/>
</dbReference>
<dbReference type="Gene3D" id="3.40.50.1220">
    <property type="entry name" value="TPP-binding domain"/>
    <property type="match status" value="1"/>
</dbReference>
<keyword evidence="8" id="KW-1185">Reference proteome</keyword>
<evidence type="ECO:0000313" key="8">
    <source>
        <dbReference type="Proteomes" id="UP000183760"/>
    </source>
</evidence>
<comment type="caution">
    <text evidence="6">The sequence shown here is derived from an EMBL/GenBank/DDBJ whole genome shotgun (WGS) entry which is preliminary data.</text>
</comment>
<dbReference type="GO" id="GO:0017136">
    <property type="term" value="F:histone deacetylase activity, NAD-dependent"/>
    <property type="evidence" value="ECO:0007669"/>
    <property type="project" value="TreeGrafter"/>
</dbReference>
<keyword evidence="3" id="KW-0520">NAD</keyword>
<dbReference type="InterPro" id="IPR027546">
    <property type="entry name" value="Sirtuin_class_III"/>
</dbReference>
<evidence type="ECO:0000256" key="3">
    <source>
        <dbReference type="ARBA" id="ARBA00023027"/>
    </source>
</evidence>
<feature type="domain" description="Deacetylase sirtuin-type" evidence="5">
    <location>
        <begin position="1"/>
        <end position="247"/>
    </location>
</feature>
<evidence type="ECO:0000259" key="5">
    <source>
        <dbReference type="PROSITE" id="PS50305"/>
    </source>
</evidence>
<name>A0A511TDW4_MYXFU</name>
<dbReference type="PANTHER" id="PTHR11085">
    <property type="entry name" value="NAD-DEPENDENT PROTEIN DEACYLASE SIRTUIN-5, MITOCHONDRIAL-RELATED"/>
    <property type="match status" value="1"/>
</dbReference>
<dbReference type="Pfam" id="PF02146">
    <property type="entry name" value="SIR2"/>
    <property type="match status" value="1"/>
</dbReference>
<dbReference type="PANTHER" id="PTHR11085:SF4">
    <property type="entry name" value="NAD-DEPENDENT PROTEIN DEACYLASE"/>
    <property type="match status" value="1"/>
</dbReference>
<evidence type="ECO:0000256" key="4">
    <source>
        <dbReference type="PROSITE-ProRule" id="PRU00236"/>
    </source>
</evidence>
<dbReference type="AlphaFoldDB" id="A0A511TDW4"/>
<dbReference type="InterPro" id="IPR050134">
    <property type="entry name" value="NAD-dep_sirtuin_deacylases"/>
</dbReference>
<dbReference type="CDD" id="cd01412">
    <property type="entry name" value="SIRT5_Af1_CobB"/>
    <property type="match status" value="1"/>
</dbReference>
<proteinExistence type="predicted"/>
<organism evidence="6 9">
    <name type="scientific">Myxococcus fulvus</name>
    <dbReference type="NCBI Taxonomy" id="33"/>
    <lineage>
        <taxon>Bacteria</taxon>
        <taxon>Pseudomonadati</taxon>
        <taxon>Myxococcota</taxon>
        <taxon>Myxococcia</taxon>
        <taxon>Myxococcales</taxon>
        <taxon>Cystobacterineae</taxon>
        <taxon>Myxococcaceae</taxon>
        <taxon>Myxococcus</taxon>
    </lineage>
</organism>
<dbReference type="GO" id="GO:0036054">
    <property type="term" value="F:protein-malonyllysine demalonylase activity"/>
    <property type="evidence" value="ECO:0007669"/>
    <property type="project" value="InterPro"/>
</dbReference>
<dbReference type="GO" id="GO:0036055">
    <property type="term" value="F:protein-succinyllysine desuccinylase activity"/>
    <property type="evidence" value="ECO:0007669"/>
    <property type="project" value="InterPro"/>
</dbReference>
<gene>
    <name evidence="6" type="primary">cobB_3</name>
    <name evidence="6" type="ORF">MFU01_73940</name>
    <name evidence="7" type="ORF">SAMN05443572_10341</name>
</gene>
<dbReference type="InterPro" id="IPR026591">
    <property type="entry name" value="Sirtuin_cat_small_dom_sf"/>
</dbReference>
<dbReference type="GO" id="GO:0070403">
    <property type="term" value="F:NAD+ binding"/>
    <property type="evidence" value="ECO:0007669"/>
    <property type="project" value="InterPro"/>
</dbReference>
<comment type="caution">
    <text evidence="4">Lacks conserved residue(s) required for the propagation of feature annotation.</text>
</comment>
<dbReference type="EMBL" id="FOIB01000003">
    <property type="protein sequence ID" value="SET74680.1"/>
    <property type="molecule type" value="Genomic_DNA"/>
</dbReference>
<sequence length="247" mass="26629">METLLLDSNTWLLVLTGAGVSAESGVPTFRGMNGLWEDQPVTEVASPQGFAKDPLRVWRFYSQRRAGAADVSPNPGHDALVAWERHLGDRFLLATQNVDGLHRRAGSQRVVEMHGNLFTSRCSNPDCTRAPFPDTTVYASGTVPGCKECGALLRPHIVWFGEHLDPDDLTRIESFAVKAVRSGGRLVFLAAGTSGAVYPAAGMVDNVRAAGGETWLVNLDASENASSFEHFVQGKSGEVLPKLGRLV</sequence>
<keyword evidence="2" id="KW-0808">Transferase</keyword>
<dbReference type="SUPFAM" id="SSF52467">
    <property type="entry name" value="DHS-like NAD/FAD-binding domain"/>
    <property type="match status" value="1"/>
</dbReference>
<dbReference type="InterPro" id="IPR026590">
    <property type="entry name" value="Ssirtuin_cat_dom"/>
</dbReference>
<dbReference type="STRING" id="1334629.MFUL124B02_24980"/>
<dbReference type="EMBL" id="BJXR01000060">
    <property type="protein sequence ID" value="GEN12357.1"/>
    <property type="molecule type" value="Genomic_DNA"/>
</dbReference>
<accession>A0A511TDW4</accession>
<dbReference type="RefSeq" id="WP_074951688.1">
    <property type="nucleotide sequence ID" value="NZ_BJXR01000060.1"/>
</dbReference>
<evidence type="ECO:0000256" key="2">
    <source>
        <dbReference type="ARBA" id="ARBA00022679"/>
    </source>
</evidence>
<protein>
    <recommendedName>
        <fullName evidence="1">protein acetyllysine N-acetyltransferase</fullName>
        <ecNumber evidence="1">2.3.1.286</ecNumber>
    </recommendedName>
</protein>
<dbReference type="InterPro" id="IPR003000">
    <property type="entry name" value="Sirtuin"/>
</dbReference>
<dbReference type="InterPro" id="IPR029035">
    <property type="entry name" value="DHS-like_NAD/FAD-binding_dom"/>
</dbReference>
<evidence type="ECO:0000313" key="7">
    <source>
        <dbReference type="EMBL" id="SET74680.1"/>
    </source>
</evidence>